<sequence>MSMTRVVPASLSVAGVGAVMGGTVLYVILSLVALIAMLLAARSLRLRAQR</sequence>
<gene>
    <name evidence="2" type="ORF">EV193_110164</name>
</gene>
<reference evidence="2 3" key="1">
    <citation type="submission" date="2019-02" db="EMBL/GenBank/DDBJ databases">
        <title>Genomic Encyclopedia of Type Strains, Phase IV (KMG-IV): sequencing the most valuable type-strain genomes for metagenomic binning, comparative biology and taxonomic classification.</title>
        <authorList>
            <person name="Goeker M."/>
        </authorList>
    </citation>
    <scope>NUCLEOTIDE SEQUENCE [LARGE SCALE GENOMIC DNA]</scope>
    <source>
        <strain evidence="2 3">DSM 101727</strain>
    </source>
</reference>
<evidence type="ECO:0000256" key="1">
    <source>
        <dbReference type="SAM" id="Phobius"/>
    </source>
</evidence>
<protein>
    <submittedName>
        <fullName evidence="2">Uncharacterized protein</fullName>
    </submittedName>
</protein>
<organism evidence="2 3">
    <name type="scientific">Herbihabitans rhizosphaerae</name>
    <dbReference type="NCBI Taxonomy" id="1872711"/>
    <lineage>
        <taxon>Bacteria</taxon>
        <taxon>Bacillati</taxon>
        <taxon>Actinomycetota</taxon>
        <taxon>Actinomycetes</taxon>
        <taxon>Pseudonocardiales</taxon>
        <taxon>Pseudonocardiaceae</taxon>
        <taxon>Herbihabitans</taxon>
    </lineage>
</organism>
<dbReference type="AlphaFoldDB" id="A0A4Q7KHJ6"/>
<keyword evidence="1" id="KW-0472">Membrane</keyword>
<comment type="caution">
    <text evidence="2">The sequence shown here is derived from an EMBL/GenBank/DDBJ whole genome shotgun (WGS) entry which is preliminary data.</text>
</comment>
<name>A0A4Q7KHJ6_9PSEU</name>
<feature type="transmembrane region" description="Helical" evidence="1">
    <location>
        <begin position="12"/>
        <end position="41"/>
    </location>
</feature>
<evidence type="ECO:0000313" key="2">
    <source>
        <dbReference type="EMBL" id="RZS34014.1"/>
    </source>
</evidence>
<keyword evidence="1" id="KW-1133">Transmembrane helix</keyword>
<accession>A0A4Q7KHJ6</accession>
<dbReference type="EMBL" id="SGWQ01000010">
    <property type="protein sequence ID" value="RZS34014.1"/>
    <property type="molecule type" value="Genomic_DNA"/>
</dbReference>
<proteinExistence type="predicted"/>
<keyword evidence="3" id="KW-1185">Reference proteome</keyword>
<dbReference type="Proteomes" id="UP000294257">
    <property type="component" value="Unassembled WGS sequence"/>
</dbReference>
<keyword evidence="1" id="KW-0812">Transmembrane</keyword>
<evidence type="ECO:0000313" key="3">
    <source>
        <dbReference type="Proteomes" id="UP000294257"/>
    </source>
</evidence>